<protein>
    <submittedName>
        <fullName evidence="1">Uncharacterized protein</fullName>
    </submittedName>
</protein>
<dbReference type="EMBL" id="KK733931">
    <property type="protein sequence ID" value="KFR01440.1"/>
    <property type="molecule type" value="Genomic_DNA"/>
</dbReference>
<evidence type="ECO:0000313" key="2">
    <source>
        <dbReference type="Proteomes" id="UP000053605"/>
    </source>
</evidence>
<dbReference type="Proteomes" id="UP000053605">
    <property type="component" value="Unassembled WGS sequence"/>
</dbReference>
<feature type="non-terminal residue" evidence="1">
    <location>
        <position position="54"/>
    </location>
</feature>
<feature type="non-terminal residue" evidence="1">
    <location>
        <position position="1"/>
    </location>
</feature>
<accession>A0A091VFE5</accession>
<keyword evidence="2" id="KW-1185">Reference proteome</keyword>
<reference evidence="1 2" key="1">
    <citation type="submission" date="2014-04" db="EMBL/GenBank/DDBJ databases">
        <title>Genome evolution of avian class.</title>
        <authorList>
            <person name="Zhang G."/>
            <person name="Li C."/>
        </authorList>
    </citation>
    <scope>NUCLEOTIDE SEQUENCE [LARGE SCALE GENOMIC DNA]</scope>
    <source>
        <strain evidence="1">BGI_N306</strain>
    </source>
</reference>
<dbReference type="PhylomeDB" id="A0A091VFE5"/>
<dbReference type="SUPFAM" id="SSF58069">
    <property type="entry name" value="Virus ectodomain"/>
    <property type="match status" value="1"/>
</dbReference>
<organism evidence="1 2">
    <name type="scientific">Opisthocomus hoazin</name>
    <name type="common">Hoatzin</name>
    <name type="synonym">Phasianus hoazin</name>
    <dbReference type="NCBI Taxonomy" id="30419"/>
    <lineage>
        <taxon>Eukaryota</taxon>
        <taxon>Metazoa</taxon>
        <taxon>Chordata</taxon>
        <taxon>Craniata</taxon>
        <taxon>Vertebrata</taxon>
        <taxon>Euteleostomi</taxon>
        <taxon>Archelosauria</taxon>
        <taxon>Archosauria</taxon>
        <taxon>Dinosauria</taxon>
        <taxon>Saurischia</taxon>
        <taxon>Theropoda</taxon>
        <taxon>Coelurosauria</taxon>
        <taxon>Aves</taxon>
        <taxon>Neognathae</taxon>
        <taxon>Neoaves</taxon>
        <taxon>Opisthocomiformes</taxon>
        <taxon>Opisthocomidae</taxon>
        <taxon>Opisthocomus</taxon>
    </lineage>
</organism>
<sequence length="54" mass="6175">FCFLAQGHGCEDFEGMCCMNLSNHSESIHASIQKLKDGVSKLRQDDSWDWLDKL</sequence>
<dbReference type="Gene3D" id="1.10.287.210">
    <property type="match status" value="1"/>
</dbReference>
<name>A0A091VFE5_OPIHO</name>
<proteinExistence type="predicted"/>
<evidence type="ECO:0000313" key="1">
    <source>
        <dbReference type="EMBL" id="KFR01440.1"/>
    </source>
</evidence>
<gene>
    <name evidence="1" type="ORF">N306_09071</name>
</gene>
<dbReference type="AlphaFoldDB" id="A0A091VFE5"/>